<keyword evidence="4 5" id="KW-0408">Iron</keyword>
<dbReference type="KEGG" id="cqi:110733142"/>
<dbReference type="Pfam" id="PF14226">
    <property type="entry name" value="DIOX_N"/>
    <property type="match status" value="1"/>
</dbReference>
<keyword evidence="2 5" id="KW-0479">Metal-binding</keyword>
<evidence type="ECO:0000256" key="5">
    <source>
        <dbReference type="RuleBase" id="RU003682"/>
    </source>
</evidence>
<evidence type="ECO:0000313" key="8">
    <source>
        <dbReference type="Proteomes" id="UP000596660"/>
    </source>
</evidence>
<organism evidence="7 8">
    <name type="scientific">Chenopodium quinoa</name>
    <name type="common">Quinoa</name>
    <dbReference type="NCBI Taxonomy" id="63459"/>
    <lineage>
        <taxon>Eukaryota</taxon>
        <taxon>Viridiplantae</taxon>
        <taxon>Streptophyta</taxon>
        <taxon>Embryophyta</taxon>
        <taxon>Tracheophyta</taxon>
        <taxon>Spermatophyta</taxon>
        <taxon>Magnoliopsida</taxon>
        <taxon>eudicotyledons</taxon>
        <taxon>Gunneridae</taxon>
        <taxon>Pentapetalae</taxon>
        <taxon>Caryophyllales</taxon>
        <taxon>Chenopodiaceae</taxon>
        <taxon>Chenopodioideae</taxon>
        <taxon>Atripliceae</taxon>
        <taxon>Chenopodium</taxon>
    </lineage>
</organism>
<dbReference type="InterPro" id="IPR044861">
    <property type="entry name" value="IPNS-like_FE2OG_OXY"/>
</dbReference>
<dbReference type="PROSITE" id="PS51471">
    <property type="entry name" value="FE2OG_OXY"/>
    <property type="match status" value="1"/>
</dbReference>
<dbReference type="OrthoDB" id="288590at2759"/>
<evidence type="ECO:0000256" key="2">
    <source>
        <dbReference type="ARBA" id="ARBA00022723"/>
    </source>
</evidence>
<reference evidence="7" key="1">
    <citation type="journal article" date="2017" name="Nature">
        <title>The genome of Chenopodium quinoa.</title>
        <authorList>
            <person name="Jarvis D.E."/>
            <person name="Ho Y.S."/>
            <person name="Lightfoot D.J."/>
            <person name="Schmoeckel S.M."/>
            <person name="Li B."/>
            <person name="Borm T.J.A."/>
            <person name="Ohyanagi H."/>
            <person name="Mineta K."/>
            <person name="Michell C.T."/>
            <person name="Saber N."/>
            <person name="Kharbatia N.M."/>
            <person name="Rupper R.R."/>
            <person name="Sharp A.R."/>
            <person name="Dally N."/>
            <person name="Boughton B.A."/>
            <person name="Woo Y.H."/>
            <person name="Gao G."/>
            <person name="Schijlen E.G.W.M."/>
            <person name="Guo X."/>
            <person name="Momin A.A."/>
            <person name="Negrao S."/>
            <person name="Al-Babili S."/>
            <person name="Gehring C."/>
            <person name="Roessner U."/>
            <person name="Jung C."/>
            <person name="Murphy K."/>
            <person name="Arold S.T."/>
            <person name="Gojobori T."/>
            <person name="van der Linden C.G."/>
            <person name="van Loo E.N."/>
            <person name="Jellen E.N."/>
            <person name="Maughan P.J."/>
            <person name="Tester M."/>
        </authorList>
    </citation>
    <scope>NUCLEOTIDE SEQUENCE [LARGE SCALE GENOMIC DNA]</scope>
    <source>
        <strain evidence="7">cv. PI 614886</strain>
    </source>
</reference>
<dbReference type="EnsemblPlants" id="AUR62024735-RA">
    <property type="protein sequence ID" value="AUR62024735-RA:cds"/>
    <property type="gene ID" value="AUR62024735"/>
</dbReference>
<dbReference type="PANTHER" id="PTHR10209:SF714">
    <property type="entry name" value="1-AMINOCYCLOPROPANE-1-CARBOXYLATE OXIDASE HOMOLOG 11-RELATED"/>
    <property type="match status" value="1"/>
</dbReference>
<dbReference type="SMR" id="A0A803M7S0"/>
<dbReference type="Gene3D" id="2.60.120.330">
    <property type="entry name" value="B-lactam Antibiotic, Isopenicillin N Synthase, Chain"/>
    <property type="match status" value="1"/>
</dbReference>
<keyword evidence="8" id="KW-1185">Reference proteome</keyword>
<accession>A0A803M7S0</accession>
<keyword evidence="3 5" id="KW-0560">Oxidoreductase</keyword>
<dbReference type="OMA" id="THVGEYL"/>
<dbReference type="GeneID" id="110733142"/>
<proteinExistence type="inferred from homology"/>
<dbReference type="PANTHER" id="PTHR10209">
    <property type="entry name" value="OXIDOREDUCTASE, 2OG-FE II OXYGENASE FAMILY PROTEIN"/>
    <property type="match status" value="1"/>
</dbReference>
<name>A0A803M7S0_CHEQI</name>
<dbReference type="FunFam" id="2.60.120.330:FF:000005">
    <property type="entry name" value="1-aminocyclopropane-1-carboxylate oxidase homolog 1"/>
    <property type="match status" value="1"/>
</dbReference>
<evidence type="ECO:0000259" key="6">
    <source>
        <dbReference type="PROSITE" id="PS51471"/>
    </source>
</evidence>
<evidence type="ECO:0000256" key="1">
    <source>
        <dbReference type="ARBA" id="ARBA00008056"/>
    </source>
</evidence>
<dbReference type="GO" id="GO:0051213">
    <property type="term" value="F:dioxygenase activity"/>
    <property type="evidence" value="ECO:0007669"/>
    <property type="project" value="UniProtKB-ARBA"/>
</dbReference>
<comment type="similarity">
    <text evidence="1 5">Belongs to the iron/ascorbate-dependent oxidoreductase family.</text>
</comment>
<protein>
    <recommendedName>
        <fullName evidence="6">Fe2OG dioxygenase domain-containing protein</fullName>
    </recommendedName>
</protein>
<dbReference type="InterPro" id="IPR005123">
    <property type="entry name" value="Oxoglu/Fe-dep_dioxygenase_dom"/>
</dbReference>
<dbReference type="InterPro" id="IPR027443">
    <property type="entry name" value="IPNS-like_sf"/>
</dbReference>
<dbReference type="GO" id="GO:0046872">
    <property type="term" value="F:metal ion binding"/>
    <property type="evidence" value="ECO:0007669"/>
    <property type="project" value="UniProtKB-KW"/>
</dbReference>
<gene>
    <name evidence="7" type="primary">LOC110733142</name>
</gene>
<dbReference type="RefSeq" id="XP_021768858.1">
    <property type="nucleotide sequence ID" value="XM_021913166.1"/>
</dbReference>
<dbReference type="Proteomes" id="UP000596660">
    <property type="component" value="Unplaced"/>
</dbReference>
<feature type="domain" description="Fe2OG dioxygenase" evidence="6">
    <location>
        <begin position="208"/>
        <end position="312"/>
    </location>
</feature>
<dbReference type="Gramene" id="AUR62024735-RA">
    <property type="protein sequence ID" value="AUR62024735-RA:cds"/>
    <property type="gene ID" value="AUR62024735"/>
</dbReference>
<dbReference type="InterPro" id="IPR026992">
    <property type="entry name" value="DIOX_N"/>
</dbReference>
<reference evidence="7" key="2">
    <citation type="submission" date="2021-03" db="UniProtKB">
        <authorList>
            <consortium name="EnsemblPlants"/>
        </authorList>
    </citation>
    <scope>IDENTIFICATION</scope>
</reference>
<evidence type="ECO:0000256" key="4">
    <source>
        <dbReference type="ARBA" id="ARBA00023004"/>
    </source>
</evidence>
<sequence length="364" mass="41587">MAKAAKPIHEHLYDRAKEVEEFDETKAGVKGLTDSGLLTIPRIFIHPPENLSSNSDASQLVEFPVIDFGVDGCRENSEMLEEIREAAQTWGFFQLINHGISLEVMEETLKGIRRFHEQPTCEKTRFYRRDVKHKVKYYSNGNLLESRVANWRDSISCDYQDGDLNPEEVPLVCREAITKYMENILSLKKKLSEILSAALGLQKDYLAKIECMETANLVCHYYPACPEPHLTLGATKHCDPSFMTILLQDNTGGLQVLHREQWIDIQPRPGALIVHLGDLMQLITNAKFRSVEHRVRLRKNCPRASAACFFYPSTKKKNEIYQPIEELLSENNPPLYRGTSSTEYLAYYRANGLDGQPALPHFEL</sequence>
<dbReference type="SUPFAM" id="SSF51197">
    <property type="entry name" value="Clavaminate synthase-like"/>
    <property type="match status" value="1"/>
</dbReference>
<dbReference type="AlphaFoldDB" id="A0A803M7S0"/>
<evidence type="ECO:0000313" key="7">
    <source>
        <dbReference type="EnsemblPlants" id="AUR62024735-RA:cds"/>
    </source>
</evidence>
<evidence type="ECO:0000256" key="3">
    <source>
        <dbReference type="ARBA" id="ARBA00023002"/>
    </source>
</evidence>
<dbReference type="Pfam" id="PF03171">
    <property type="entry name" value="2OG-FeII_Oxy"/>
    <property type="match status" value="1"/>
</dbReference>